<evidence type="ECO:0000313" key="2">
    <source>
        <dbReference type="EMBL" id="CAF3913361.1"/>
    </source>
</evidence>
<dbReference type="Proteomes" id="UP000663860">
    <property type="component" value="Unassembled WGS sequence"/>
</dbReference>
<reference evidence="2" key="1">
    <citation type="submission" date="2021-02" db="EMBL/GenBank/DDBJ databases">
        <authorList>
            <person name="Nowell W R."/>
        </authorList>
    </citation>
    <scope>NUCLEOTIDE SEQUENCE</scope>
</reference>
<evidence type="ECO:0000313" key="3">
    <source>
        <dbReference type="Proteomes" id="UP000663868"/>
    </source>
</evidence>
<dbReference type="AlphaFoldDB" id="A0A819IA79"/>
<dbReference type="Proteomes" id="UP000663868">
    <property type="component" value="Unassembled WGS sequence"/>
</dbReference>
<proteinExistence type="predicted"/>
<dbReference type="EMBL" id="CAJNOE010000082">
    <property type="protein sequence ID" value="CAF0879172.1"/>
    <property type="molecule type" value="Genomic_DNA"/>
</dbReference>
<gene>
    <name evidence="1" type="ORF">IZO911_LOCUS11091</name>
    <name evidence="2" type="ORF">KXQ929_LOCUS23481</name>
</gene>
<comment type="caution">
    <text evidence="2">The sequence shown here is derived from an EMBL/GenBank/DDBJ whole genome shotgun (WGS) entry which is preliminary data.</text>
</comment>
<sequence length="121" mass="14726">MNFLTTYKAPLRSYIQSRINIWENALQEEVRNRDNVDITFFEQQYDHEAENFIIGVTRRVHQIRDKIKTYHPTNTQASNYEMRMVQYRQFLHSLLISMNRITNYVASMFEKIRFTVKNIIE</sequence>
<organism evidence="2 3">
    <name type="scientific">Adineta steineri</name>
    <dbReference type="NCBI Taxonomy" id="433720"/>
    <lineage>
        <taxon>Eukaryota</taxon>
        <taxon>Metazoa</taxon>
        <taxon>Spiralia</taxon>
        <taxon>Gnathifera</taxon>
        <taxon>Rotifera</taxon>
        <taxon>Eurotatoria</taxon>
        <taxon>Bdelloidea</taxon>
        <taxon>Adinetida</taxon>
        <taxon>Adinetidae</taxon>
        <taxon>Adineta</taxon>
    </lineage>
</organism>
<name>A0A819IA79_9BILA</name>
<dbReference type="EMBL" id="CAJOBB010001869">
    <property type="protein sequence ID" value="CAF3913361.1"/>
    <property type="molecule type" value="Genomic_DNA"/>
</dbReference>
<accession>A0A819IA79</accession>
<evidence type="ECO:0000313" key="1">
    <source>
        <dbReference type="EMBL" id="CAF0879172.1"/>
    </source>
</evidence>
<protein>
    <submittedName>
        <fullName evidence="2">Uncharacterized protein</fullName>
    </submittedName>
</protein>